<dbReference type="RefSeq" id="WP_069776613.1">
    <property type="nucleotide sequence ID" value="NZ_CP017248.1"/>
</dbReference>
<sequence>MHRRSLLLSGLGATTAAATALTGAAPAPSTDRTEQSRDRKGGGLSAAQHRQLTLLVQQYLADRAARVTAARPAPNQATSLALTSDLLRDHRSDVDRLDGVRDQTAALHSGYTRARTTAELTDVTVHGRTVTARAVEHTALYFARIAPGTPASTRYRSAHHVVFHQNNGTWALAGCRYLPTNAYSRPLTQFPESIPEPMRPRVVPNAVPQAGRRPAKADPSGRRPAAKPTDGGYDYSAMVSYAEQWWYDRNFLSYPVYDDDCTNFISQCLVTGGWLTEGSWPDNPRDDNSCWYCYGFFYNTSYTWAGAENFFVYATQNSKRTTVLDDAYDLSPSDILQYNFSHAPNDIQHTQICTGWNESPLMTEHTDDYADRPLSEILSDPANGSAWLYPLQT</sequence>
<evidence type="ECO:0000256" key="2">
    <source>
        <dbReference type="SAM" id="SignalP"/>
    </source>
</evidence>
<dbReference type="Pfam" id="PF12671">
    <property type="entry name" value="Amidase_6"/>
    <property type="match status" value="1"/>
</dbReference>
<organism evidence="4 5">
    <name type="scientific">Streptomyces fodineus</name>
    <dbReference type="NCBI Taxonomy" id="1904616"/>
    <lineage>
        <taxon>Bacteria</taxon>
        <taxon>Bacillati</taxon>
        <taxon>Actinomycetota</taxon>
        <taxon>Actinomycetes</taxon>
        <taxon>Kitasatosporales</taxon>
        <taxon>Streptomycetaceae</taxon>
        <taxon>Streptomyces</taxon>
    </lineage>
</organism>
<evidence type="ECO:0000256" key="1">
    <source>
        <dbReference type="SAM" id="MobiDB-lite"/>
    </source>
</evidence>
<feature type="compositionally biased region" description="Basic and acidic residues" evidence="1">
    <location>
        <begin position="31"/>
        <end position="41"/>
    </location>
</feature>
<keyword evidence="5" id="KW-1185">Reference proteome</keyword>
<keyword evidence="2" id="KW-0732">Signal</keyword>
<evidence type="ECO:0000313" key="4">
    <source>
        <dbReference type="EMBL" id="AOR29959.1"/>
    </source>
</evidence>
<feature type="signal peptide" evidence="2">
    <location>
        <begin position="1"/>
        <end position="20"/>
    </location>
</feature>
<dbReference type="PANTHER" id="PTHR40032">
    <property type="entry name" value="EXPORTED PROTEIN-RELATED"/>
    <property type="match status" value="1"/>
</dbReference>
<dbReference type="PANTHER" id="PTHR40032:SF1">
    <property type="entry name" value="EXPORTED PROTEIN"/>
    <property type="match status" value="1"/>
</dbReference>
<dbReference type="KEGG" id="spun:BFF78_01670"/>
<feature type="domain" description="Putative amidase" evidence="3">
    <location>
        <begin position="233"/>
        <end position="380"/>
    </location>
</feature>
<reference evidence="5" key="1">
    <citation type="submission" date="2016-09" db="EMBL/GenBank/DDBJ databases">
        <title>Streptomyces puniciscabiei strain:TW1S1 Genome sequencing and assembly.</title>
        <authorList>
            <person name="Kim M.-K."/>
            <person name="Kim S.B."/>
        </authorList>
    </citation>
    <scope>NUCLEOTIDE SEQUENCE [LARGE SCALE GENOMIC DNA]</scope>
    <source>
        <strain evidence="5">TW1S1</strain>
    </source>
</reference>
<gene>
    <name evidence="4" type="ORF">BFF78_01670</name>
</gene>
<feature type="compositionally biased region" description="Low complexity" evidence="1">
    <location>
        <begin position="20"/>
        <end position="30"/>
    </location>
</feature>
<accession>A0A1D7Y3K3</accession>
<evidence type="ECO:0000313" key="5">
    <source>
        <dbReference type="Proteomes" id="UP000094960"/>
    </source>
</evidence>
<dbReference type="AlphaFoldDB" id="A0A1D7Y3K3"/>
<dbReference type="EMBL" id="CP017248">
    <property type="protein sequence ID" value="AOR29959.1"/>
    <property type="molecule type" value="Genomic_DNA"/>
</dbReference>
<protein>
    <recommendedName>
        <fullName evidence="3">Putative amidase domain-containing protein</fullName>
    </recommendedName>
</protein>
<feature type="region of interest" description="Disordered" evidence="1">
    <location>
        <begin position="190"/>
        <end position="229"/>
    </location>
</feature>
<name>A0A1D7Y3K3_9ACTN</name>
<dbReference type="Proteomes" id="UP000094960">
    <property type="component" value="Chromosome"/>
</dbReference>
<feature type="region of interest" description="Disordered" evidence="1">
    <location>
        <begin position="20"/>
        <end position="46"/>
    </location>
</feature>
<feature type="chain" id="PRO_5039409640" description="Putative amidase domain-containing protein" evidence="2">
    <location>
        <begin position="21"/>
        <end position="393"/>
    </location>
</feature>
<evidence type="ECO:0000259" key="3">
    <source>
        <dbReference type="Pfam" id="PF12671"/>
    </source>
</evidence>
<dbReference type="InterPro" id="IPR024301">
    <property type="entry name" value="Amidase_6"/>
</dbReference>
<proteinExistence type="predicted"/>